<name>A0A348W7K4_9RHOB</name>
<gene>
    <name evidence="2" type="ORF">DCS45_01405</name>
</gene>
<feature type="transmembrane region" description="Helical" evidence="1">
    <location>
        <begin position="34"/>
        <end position="52"/>
    </location>
</feature>
<accession>A0A348W7K4</accession>
<dbReference type="EMBL" id="DMVW01000019">
    <property type="protein sequence ID" value="HAR50516.1"/>
    <property type="molecule type" value="Genomic_DNA"/>
</dbReference>
<keyword evidence="1" id="KW-1133">Transmembrane helix</keyword>
<keyword evidence="1" id="KW-0812">Transmembrane</keyword>
<evidence type="ECO:0000256" key="1">
    <source>
        <dbReference type="SAM" id="Phobius"/>
    </source>
</evidence>
<dbReference type="Proteomes" id="UP000264719">
    <property type="component" value="Unassembled WGS sequence"/>
</dbReference>
<feature type="non-terminal residue" evidence="2">
    <location>
        <position position="1"/>
    </location>
</feature>
<sequence length="74" mass="7991">YRFAHASVVAPFDYASMIFALGIGYLVFDEVPTGTMLAGAALVILAGIIIILRERQLGLKEGRARARSIRTPQG</sequence>
<dbReference type="SUPFAM" id="SSF103481">
    <property type="entry name" value="Multidrug resistance efflux transporter EmrE"/>
    <property type="match status" value="1"/>
</dbReference>
<keyword evidence="1" id="KW-0472">Membrane</keyword>
<evidence type="ECO:0000313" key="3">
    <source>
        <dbReference type="Proteomes" id="UP000264719"/>
    </source>
</evidence>
<proteinExistence type="predicted"/>
<dbReference type="AlphaFoldDB" id="A0A348W7K4"/>
<comment type="caution">
    <text evidence="2">The sequence shown here is derived from an EMBL/GenBank/DDBJ whole genome shotgun (WGS) entry which is preliminary data.</text>
</comment>
<reference evidence="2 3" key="1">
    <citation type="journal article" date="2018" name="Nat. Biotechnol.">
        <title>A standardized bacterial taxonomy based on genome phylogeny substantially revises the tree of life.</title>
        <authorList>
            <person name="Parks D.H."/>
            <person name="Chuvochina M."/>
            <person name="Waite D.W."/>
            <person name="Rinke C."/>
            <person name="Skarshewski A."/>
            <person name="Chaumeil P.A."/>
            <person name="Hugenholtz P."/>
        </authorList>
    </citation>
    <scope>NUCLEOTIDE SEQUENCE [LARGE SCALE GENOMIC DNA]</scope>
    <source>
        <strain evidence="2">UBA9169</strain>
    </source>
</reference>
<organism evidence="2 3">
    <name type="scientific">Roseovarius nubinhibens</name>
    <dbReference type="NCBI Taxonomy" id="314263"/>
    <lineage>
        <taxon>Bacteria</taxon>
        <taxon>Pseudomonadati</taxon>
        <taxon>Pseudomonadota</taxon>
        <taxon>Alphaproteobacteria</taxon>
        <taxon>Rhodobacterales</taxon>
        <taxon>Roseobacteraceae</taxon>
        <taxon>Roseovarius</taxon>
    </lineage>
</organism>
<protein>
    <submittedName>
        <fullName evidence="2">EamA family transporter</fullName>
    </submittedName>
</protein>
<dbReference type="InterPro" id="IPR037185">
    <property type="entry name" value="EmrE-like"/>
</dbReference>
<feature type="transmembrane region" description="Helical" evidence="1">
    <location>
        <begin position="12"/>
        <end position="28"/>
    </location>
</feature>
<evidence type="ECO:0000313" key="2">
    <source>
        <dbReference type="EMBL" id="HAR50516.1"/>
    </source>
</evidence>